<feature type="chain" id="PRO_5003913706" evidence="1">
    <location>
        <begin position="33"/>
        <end position="324"/>
    </location>
</feature>
<feature type="signal peptide" evidence="1">
    <location>
        <begin position="1"/>
        <end position="32"/>
    </location>
</feature>
<dbReference type="EMBL" id="CP002930">
    <property type="protein sequence ID" value="AFY00088.1"/>
    <property type="molecule type" value="Genomic_DNA"/>
</dbReference>
<keyword evidence="1" id="KW-0732">Signal</keyword>
<accession>K7YR93</accession>
<sequence>MKGKKAPISFARKSALGSVMLALALYCGNARAEYSEAESESKEGKWEKSFITGNVAISEWFDGLAEGVDLFLAGQQYTTKQNKTAFLIEPSFYYNEKEGYNDAFGFNFNLRLPNVEEYWQITFTSYDETKERGISQTYLRQTPRERDYGATLGFFRKLGDVKASFQPRISFAGSFLISHTLTLESVVERGKNYRVNPKLQFYADADKGTGIFLAFNFAFQLSQRFNLTFVNEGDYEDRAHLFTVTNGVALGHWFSNRSNISYNIFVTSTNRPNYQMKSYNLGIAWSRVLYKNMLDVQVIPNVDFADQYDYVRNPGITLNFNLKF</sequence>
<reference evidence="2 3" key="1">
    <citation type="journal article" date="2012" name="BMC Genomics">
        <title>Genome analysis of a simultaneously predatory and prey-independent, novel Bdellovibrio bacteriovorus from the River Tiber, supports in silico predictions of both ancient and recent lateral gene transfer from diverse bacteria.</title>
        <authorList>
            <person name="Hobley L."/>
            <person name="Lerner T.R."/>
            <person name="Williams L.E."/>
            <person name="Lambert C."/>
            <person name="Till R."/>
            <person name="Milner D.S."/>
            <person name="Basford S.M."/>
            <person name="Capeness M.J."/>
            <person name="Fenton A.K."/>
            <person name="Atterbury R.J."/>
            <person name="Harris M.A."/>
            <person name="Sockett R.E."/>
        </authorList>
    </citation>
    <scope>NUCLEOTIDE SEQUENCE [LARGE SCALE GENOMIC DNA]</scope>
    <source>
        <strain evidence="2 3">Tiberius</strain>
    </source>
</reference>
<dbReference type="HOGENOM" id="CLU_911089_0_0_7"/>
<protein>
    <submittedName>
        <fullName evidence="2">Uncharacterized protein</fullName>
    </submittedName>
</protein>
<evidence type="ECO:0000256" key="1">
    <source>
        <dbReference type="SAM" id="SignalP"/>
    </source>
</evidence>
<dbReference type="Proteomes" id="UP000010074">
    <property type="component" value="Chromosome"/>
</dbReference>
<dbReference type="RefSeq" id="WP_015089572.1">
    <property type="nucleotide sequence ID" value="NC_019567.1"/>
</dbReference>
<evidence type="ECO:0000313" key="2">
    <source>
        <dbReference type="EMBL" id="AFY00088.1"/>
    </source>
</evidence>
<dbReference type="KEGG" id="bbat:Bdt_0380"/>
<name>K7YR93_BDEBC</name>
<evidence type="ECO:0000313" key="3">
    <source>
        <dbReference type="Proteomes" id="UP000010074"/>
    </source>
</evidence>
<proteinExistence type="predicted"/>
<organism evidence="2 3">
    <name type="scientific">Bdellovibrio bacteriovorus str. Tiberius</name>
    <dbReference type="NCBI Taxonomy" id="1069642"/>
    <lineage>
        <taxon>Bacteria</taxon>
        <taxon>Pseudomonadati</taxon>
        <taxon>Bdellovibrionota</taxon>
        <taxon>Bdellovibrionia</taxon>
        <taxon>Bdellovibrionales</taxon>
        <taxon>Pseudobdellovibrionaceae</taxon>
        <taxon>Bdellovibrio</taxon>
    </lineage>
</organism>
<gene>
    <name evidence="2" type="ORF">Bdt_0380</name>
</gene>
<dbReference type="AlphaFoldDB" id="K7YR93"/>
<dbReference type="PATRIC" id="fig|1069642.3.peg.372"/>